<dbReference type="EMBL" id="DS995706">
    <property type="protein sequence ID" value="EEQ33527.1"/>
    <property type="molecule type" value="Genomic_DNA"/>
</dbReference>
<accession>C5FUE3</accession>
<dbReference type="OMA" id="SHYEYAR"/>
<feature type="transmembrane region" description="Helical" evidence="7">
    <location>
        <begin position="6"/>
        <end position="32"/>
    </location>
</feature>
<keyword evidence="6 7" id="KW-0472">Membrane</keyword>
<dbReference type="STRING" id="554155.C5FUE3"/>
<dbReference type="InterPro" id="IPR038869">
    <property type="entry name" value="DLT1"/>
</dbReference>
<dbReference type="eggNOG" id="ENOG502RAJJ">
    <property type="taxonomic scope" value="Eukaryota"/>
</dbReference>
<comment type="function">
    <text evidence="1 7">Required for growth under high-pressure and low-temperature conditions.</text>
</comment>
<evidence type="ECO:0000256" key="2">
    <source>
        <dbReference type="ARBA" id="ARBA00005550"/>
    </source>
</evidence>
<dbReference type="PANTHER" id="PTHR40021">
    <property type="entry name" value="DEFECT AT LOW TEMPERATURE PROTEIN 1"/>
    <property type="match status" value="1"/>
</dbReference>
<evidence type="ECO:0000256" key="3">
    <source>
        <dbReference type="ARBA" id="ARBA00021353"/>
    </source>
</evidence>
<organism evidence="9 10">
    <name type="scientific">Arthroderma otae (strain ATCC MYA-4605 / CBS 113480)</name>
    <name type="common">Microsporum canis</name>
    <dbReference type="NCBI Taxonomy" id="554155"/>
    <lineage>
        <taxon>Eukaryota</taxon>
        <taxon>Fungi</taxon>
        <taxon>Dikarya</taxon>
        <taxon>Ascomycota</taxon>
        <taxon>Pezizomycotina</taxon>
        <taxon>Eurotiomycetes</taxon>
        <taxon>Eurotiomycetidae</taxon>
        <taxon>Onygenales</taxon>
        <taxon>Arthrodermataceae</taxon>
        <taxon>Microsporum</taxon>
    </lineage>
</organism>
<keyword evidence="4 7" id="KW-0812">Transmembrane</keyword>
<dbReference type="PANTHER" id="PTHR40021:SF1">
    <property type="entry name" value="DEFECT AT LOW TEMPERATURE PROTEIN 1"/>
    <property type="match status" value="1"/>
</dbReference>
<evidence type="ECO:0000256" key="5">
    <source>
        <dbReference type="ARBA" id="ARBA00022989"/>
    </source>
</evidence>
<keyword evidence="5 7" id="KW-1133">Transmembrane helix</keyword>
<comment type="similarity">
    <text evidence="2 7">Belongs to the DLT1 family.</text>
</comment>
<evidence type="ECO:0000256" key="1">
    <source>
        <dbReference type="ARBA" id="ARBA00002489"/>
    </source>
</evidence>
<keyword evidence="10" id="KW-1185">Reference proteome</keyword>
<gene>
    <name evidence="7" type="primary">DLT1</name>
    <name evidence="9" type="ORF">MCYG_06346</name>
</gene>
<evidence type="ECO:0000313" key="10">
    <source>
        <dbReference type="Proteomes" id="UP000002035"/>
    </source>
</evidence>
<dbReference type="GeneID" id="9226919"/>
<dbReference type="VEuPathDB" id="FungiDB:MCYG_06346"/>
<dbReference type="AlphaFoldDB" id="C5FUE3"/>
<evidence type="ECO:0000256" key="7">
    <source>
        <dbReference type="RuleBase" id="RU367100"/>
    </source>
</evidence>
<feature type="compositionally biased region" description="Basic and acidic residues" evidence="8">
    <location>
        <begin position="186"/>
        <end position="204"/>
    </location>
</feature>
<evidence type="ECO:0000256" key="6">
    <source>
        <dbReference type="ARBA" id="ARBA00023136"/>
    </source>
</evidence>
<evidence type="ECO:0000256" key="4">
    <source>
        <dbReference type="ARBA" id="ARBA00022692"/>
    </source>
</evidence>
<evidence type="ECO:0000313" key="9">
    <source>
        <dbReference type="EMBL" id="EEQ33527.1"/>
    </source>
</evidence>
<evidence type="ECO:0000256" key="8">
    <source>
        <dbReference type="SAM" id="MobiDB-lite"/>
    </source>
</evidence>
<dbReference type="HOGENOM" id="CLU_022833_2_0_1"/>
<comment type="subcellular location">
    <subcellularLocation>
        <location evidence="7">Membrane</location>
        <topology evidence="7">Multi-pass membrane protein</topology>
    </subcellularLocation>
</comment>
<name>C5FUE3_ARTOC</name>
<dbReference type="OrthoDB" id="4096362at2759"/>
<reference evidence="10" key="1">
    <citation type="journal article" date="2012" name="MBio">
        <title>Comparative genome analysis of Trichophyton rubrum and related dermatophytes reveals candidate genes involved in infection.</title>
        <authorList>
            <person name="Martinez D.A."/>
            <person name="Oliver B.G."/>
            <person name="Graeser Y."/>
            <person name="Goldberg J.M."/>
            <person name="Li W."/>
            <person name="Martinez-Rossi N.M."/>
            <person name="Monod M."/>
            <person name="Shelest E."/>
            <person name="Barton R.C."/>
            <person name="Birch E."/>
            <person name="Brakhage A.A."/>
            <person name="Chen Z."/>
            <person name="Gurr S.J."/>
            <person name="Heiman D."/>
            <person name="Heitman J."/>
            <person name="Kosti I."/>
            <person name="Rossi A."/>
            <person name="Saif S."/>
            <person name="Samalova M."/>
            <person name="Saunders C.W."/>
            <person name="Shea T."/>
            <person name="Summerbell R.C."/>
            <person name="Xu J."/>
            <person name="Young S."/>
            <person name="Zeng Q."/>
            <person name="Birren B.W."/>
            <person name="Cuomo C.A."/>
            <person name="White T.C."/>
        </authorList>
    </citation>
    <scope>NUCLEOTIDE SEQUENCE [LARGE SCALE GENOMIC DNA]</scope>
    <source>
        <strain evidence="10">ATCC MYA-4605 / CBS 113480</strain>
    </source>
</reference>
<sequence>MSFYRYIFRIVSATLFSFLSIILFALTLLSPADIIYQSHRNHRLGNIFAISGVYIITLLLAILIYASRLFTNRSVLAGIPKPWIPVEKADVSKRVRRLVVGGLLRSSVIAQQSRPRDVSQDDTGHLDPSLLIPKDQKPPWGSISHAGWTAPHCPDLPNQEFEAVIKELPHLIEAKAVSLAPTDPRPMSRLDHQASRSRGDERVHEVPDERVVEILQRPPNMCLRDYLNHLNRLSLIDPPHLIQDFIRLYECSRFSGRPLEECEFREMMGLFAEILRSMRGINPVILSELQSTGSSDGAGSIGGRSSYYGGGPVFSNSDPSFVSVAENKGDIPARLRYHPSIYSASDKSSFRLGASDTHSIRTRRTPSTRSLRLMPSNVSINSGESVIRRTVSHV</sequence>
<dbReference type="RefSeq" id="XP_002844382.1">
    <property type="nucleotide sequence ID" value="XM_002844336.1"/>
</dbReference>
<feature type="transmembrane region" description="Helical" evidence="7">
    <location>
        <begin position="44"/>
        <end position="66"/>
    </location>
</feature>
<proteinExistence type="inferred from homology"/>
<dbReference type="GO" id="GO:0016020">
    <property type="term" value="C:membrane"/>
    <property type="evidence" value="ECO:0007669"/>
    <property type="project" value="UniProtKB-SubCell"/>
</dbReference>
<feature type="region of interest" description="Disordered" evidence="8">
    <location>
        <begin position="182"/>
        <end position="204"/>
    </location>
</feature>
<protein>
    <recommendedName>
        <fullName evidence="3 7">Defect at low temperature protein 1</fullName>
    </recommendedName>
</protein>
<dbReference type="Proteomes" id="UP000002035">
    <property type="component" value="Unassembled WGS sequence"/>
</dbReference>